<dbReference type="STRING" id="1129794.C427_2748"/>
<sequence length="62" mass="7210">MITTQENDWLSSLKIAMIIKSELNVHNIIEGLAENLSLTIKNFETCSDAMLWLLFDKVREER</sequence>
<accession>K6YU22</accession>
<gene>
    <name evidence="1" type="ORF">C427_2748</name>
</gene>
<name>K6YU22_9ALTE</name>
<keyword evidence="2" id="KW-1185">Reference proteome</keyword>
<dbReference type="HOGENOM" id="CLU_2900121_0_0_6"/>
<evidence type="ECO:0000313" key="2">
    <source>
        <dbReference type="Proteomes" id="UP000011864"/>
    </source>
</evidence>
<dbReference type="RefSeq" id="WP_007635404.1">
    <property type="nucleotide sequence ID" value="NC_020514.1"/>
</dbReference>
<dbReference type="PATRIC" id="fig|1129794.4.peg.2732"/>
<dbReference type="Proteomes" id="UP000011864">
    <property type="component" value="Chromosome"/>
</dbReference>
<dbReference type="AlphaFoldDB" id="K6YU22"/>
<dbReference type="OrthoDB" id="6386158at2"/>
<dbReference type="KEGG" id="gps:C427_2748"/>
<evidence type="ECO:0000313" key="1">
    <source>
        <dbReference type="EMBL" id="AGH44857.1"/>
    </source>
</evidence>
<proteinExistence type="predicted"/>
<organism evidence="1 2">
    <name type="scientific">Paraglaciecola psychrophila 170</name>
    <dbReference type="NCBI Taxonomy" id="1129794"/>
    <lineage>
        <taxon>Bacteria</taxon>
        <taxon>Pseudomonadati</taxon>
        <taxon>Pseudomonadota</taxon>
        <taxon>Gammaproteobacteria</taxon>
        <taxon>Alteromonadales</taxon>
        <taxon>Alteromonadaceae</taxon>
        <taxon>Paraglaciecola</taxon>
    </lineage>
</organism>
<protein>
    <submittedName>
        <fullName evidence="1">Uncharacterized protein</fullName>
    </submittedName>
</protein>
<dbReference type="EMBL" id="CP003837">
    <property type="protein sequence ID" value="AGH44857.1"/>
    <property type="molecule type" value="Genomic_DNA"/>
</dbReference>
<reference evidence="1 2" key="1">
    <citation type="journal article" date="2013" name="Genome Announc.">
        <title>Complete Genome Sequence of Glaciecola psychrophila Strain 170T.</title>
        <authorList>
            <person name="Yin J."/>
            <person name="Chen J."/>
            <person name="Liu G."/>
            <person name="Yu Y."/>
            <person name="Song L."/>
            <person name="Wang X."/>
            <person name="Qu X."/>
        </authorList>
    </citation>
    <scope>NUCLEOTIDE SEQUENCE [LARGE SCALE GENOMIC DNA]</scope>
    <source>
        <strain evidence="1 2">170</strain>
    </source>
</reference>